<evidence type="ECO:0000256" key="1">
    <source>
        <dbReference type="SAM" id="MobiDB-lite"/>
    </source>
</evidence>
<reference evidence="2 3" key="1">
    <citation type="submission" date="2021-05" db="EMBL/GenBank/DDBJ databases">
        <title>Description of Cellulomonas sp. DKR-3 sp. nov.</title>
        <authorList>
            <person name="Dahal R.H."/>
            <person name="Chaudhary D.K."/>
        </authorList>
    </citation>
    <scope>NUCLEOTIDE SEQUENCE [LARGE SCALE GENOMIC DNA]</scope>
    <source>
        <strain evidence="2 3">DKR-3</strain>
    </source>
</reference>
<feature type="region of interest" description="Disordered" evidence="1">
    <location>
        <begin position="152"/>
        <end position="213"/>
    </location>
</feature>
<keyword evidence="3" id="KW-1185">Reference proteome</keyword>
<sequence>MSTDPDDIRADIERTRGELSSDVDALTDKVSPSQVVHRQADKVRSAAGDVRDRVMGAVSGTAEAAGSAASSLGDTAASVGDKATDLPGRARERTEGSPLAAGLVAFGVGLLVSSLLPSSRRERDLAQQAKDQAAPLVDEVKTAAQDVAEHLKEPAKDAATAVKDSAVGTATDLRDEGRAAAQDVKDEAVGSSGDDESTHGAHAAGGGPGTPGL</sequence>
<protein>
    <submittedName>
        <fullName evidence="2">DUF3618 domain-containing protein</fullName>
    </submittedName>
</protein>
<proteinExistence type="predicted"/>
<feature type="compositionally biased region" description="Low complexity" evidence="1">
    <location>
        <begin position="61"/>
        <end position="78"/>
    </location>
</feature>
<gene>
    <name evidence="2" type="ORF">KIN34_10435</name>
</gene>
<feature type="compositionally biased region" description="Basic and acidic residues" evidence="1">
    <location>
        <begin position="172"/>
        <end position="188"/>
    </location>
</feature>
<organism evidence="2 3">
    <name type="scientific">Cellulomonas fulva</name>
    <dbReference type="NCBI Taxonomy" id="2835530"/>
    <lineage>
        <taxon>Bacteria</taxon>
        <taxon>Bacillati</taxon>
        <taxon>Actinomycetota</taxon>
        <taxon>Actinomycetes</taxon>
        <taxon>Micrococcales</taxon>
        <taxon>Cellulomonadaceae</taxon>
        <taxon>Cellulomonas</taxon>
    </lineage>
</organism>
<dbReference type="EMBL" id="JAHBOH010000001">
    <property type="protein sequence ID" value="MBT0994702.1"/>
    <property type="molecule type" value="Genomic_DNA"/>
</dbReference>
<feature type="region of interest" description="Disordered" evidence="1">
    <location>
        <begin position="1"/>
        <end position="48"/>
    </location>
</feature>
<dbReference type="Pfam" id="PF12277">
    <property type="entry name" value="DUF3618"/>
    <property type="match status" value="1"/>
</dbReference>
<feature type="compositionally biased region" description="Basic and acidic residues" evidence="1">
    <location>
        <begin position="38"/>
        <end position="48"/>
    </location>
</feature>
<feature type="compositionally biased region" description="Basic and acidic residues" evidence="1">
    <location>
        <begin position="1"/>
        <end position="19"/>
    </location>
</feature>
<accession>A0ABS5TZX4</accession>
<feature type="compositionally biased region" description="Basic and acidic residues" evidence="1">
    <location>
        <begin position="82"/>
        <end position="95"/>
    </location>
</feature>
<feature type="region of interest" description="Disordered" evidence="1">
    <location>
        <begin position="61"/>
        <end position="97"/>
    </location>
</feature>
<comment type="caution">
    <text evidence="2">The sequence shown here is derived from an EMBL/GenBank/DDBJ whole genome shotgun (WGS) entry which is preliminary data.</text>
</comment>
<evidence type="ECO:0000313" key="3">
    <source>
        <dbReference type="Proteomes" id="UP000722125"/>
    </source>
</evidence>
<feature type="compositionally biased region" description="Gly residues" evidence="1">
    <location>
        <begin position="203"/>
        <end position="213"/>
    </location>
</feature>
<dbReference type="RefSeq" id="WP_214350083.1">
    <property type="nucleotide sequence ID" value="NZ_JAHBOH010000001.1"/>
</dbReference>
<evidence type="ECO:0000313" key="2">
    <source>
        <dbReference type="EMBL" id="MBT0994702.1"/>
    </source>
</evidence>
<dbReference type="Proteomes" id="UP000722125">
    <property type="component" value="Unassembled WGS sequence"/>
</dbReference>
<dbReference type="InterPro" id="IPR022062">
    <property type="entry name" value="DUF3618"/>
</dbReference>
<name>A0ABS5TZX4_9CELL</name>